<feature type="domain" description="Gamma-glutamylcyclotransferase AIG2-like" evidence="6">
    <location>
        <begin position="23"/>
        <end position="134"/>
    </location>
</feature>
<comment type="caution">
    <text evidence="7">The sequence shown here is derived from an EMBL/GenBank/DDBJ whole genome shotgun (WGS) entry which is preliminary data.</text>
</comment>
<keyword evidence="4" id="KW-0012">Acyltransferase</keyword>
<evidence type="ECO:0000256" key="2">
    <source>
        <dbReference type="ARBA" id="ARBA00008861"/>
    </source>
</evidence>
<dbReference type="Gene3D" id="6.10.250.210">
    <property type="match status" value="1"/>
</dbReference>
<dbReference type="InterPro" id="IPR045038">
    <property type="entry name" value="AIG2-like"/>
</dbReference>
<proteinExistence type="inferred from homology"/>
<comment type="similarity">
    <text evidence="2">Belongs to the gamma-glutamylcyclotransferase family.</text>
</comment>
<name>A0AAN7GT32_9MYRT</name>
<evidence type="ECO:0000256" key="5">
    <source>
        <dbReference type="ARBA" id="ARBA00030602"/>
    </source>
</evidence>
<sequence>MSVTAAAVSSGSGADQAIGAHNVFVYGSLMAEDVVRILLKRVPQSTLAILHDFHRFSINGRVYPAILPVDKKSVNGKVLMGITGPELDILDTFEDVEYERRDVDVTLVGSSETLKAVAYVWSNLSDLNLYGEWDFEAWKKKHMEDFTKMVKAFMEELEMPKSKSRVTTYEAFFEKDM</sequence>
<reference evidence="7 8" key="1">
    <citation type="journal article" date="2023" name="Hortic Res">
        <title>Pangenome of water caltrop reveals structural variations and asymmetric subgenome divergence after allopolyploidization.</title>
        <authorList>
            <person name="Zhang X."/>
            <person name="Chen Y."/>
            <person name="Wang L."/>
            <person name="Yuan Y."/>
            <person name="Fang M."/>
            <person name="Shi L."/>
            <person name="Lu R."/>
            <person name="Comes H.P."/>
            <person name="Ma Y."/>
            <person name="Chen Y."/>
            <person name="Huang G."/>
            <person name="Zhou Y."/>
            <person name="Zheng Z."/>
            <person name="Qiu Y."/>
        </authorList>
    </citation>
    <scope>NUCLEOTIDE SEQUENCE [LARGE SCALE GENOMIC DNA]</scope>
    <source>
        <tissue evidence="7">Roots</tissue>
    </source>
</reference>
<accession>A0AAN7GT32</accession>
<comment type="function">
    <text evidence="1">Putative gamma-glutamylcyclotransferase.</text>
</comment>
<dbReference type="SUPFAM" id="SSF110857">
    <property type="entry name" value="Gamma-glutamyl cyclotransferase-like"/>
    <property type="match status" value="1"/>
</dbReference>
<dbReference type="GO" id="GO:0016746">
    <property type="term" value="F:acyltransferase activity"/>
    <property type="evidence" value="ECO:0007669"/>
    <property type="project" value="UniProtKB-KW"/>
</dbReference>
<evidence type="ECO:0000313" key="8">
    <source>
        <dbReference type="Proteomes" id="UP001345219"/>
    </source>
</evidence>
<evidence type="ECO:0000313" key="7">
    <source>
        <dbReference type="EMBL" id="KAK4746985.1"/>
    </source>
</evidence>
<keyword evidence="8" id="KW-1185">Reference proteome</keyword>
<dbReference type="PANTHER" id="PTHR31544:SF2">
    <property type="entry name" value="AIG2-LIKE PROTEIN D"/>
    <property type="match status" value="1"/>
</dbReference>
<dbReference type="PANTHER" id="PTHR31544">
    <property type="entry name" value="AIG2-LIKE PROTEIN D"/>
    <property type="match status" value="1"/>
</dbReference>
<dbReference type="EMBL" id="JAXIOK010000020">
    <property type="protein sequence ID" value="KAK4746985.1"/>
    <property type="molecule type" value="Genomic_DNA"/>
</dbReference>
<dbReference type="Gene3D" id="3.10.490.10">
    <property type="entry name" value="Gamma-glutamyl cyclotransferase-like"/>
    <property type="match status" value="1"/>
</dbReference>
<dbReference type="Proteomes" id="UP001345219">
    <property type="component" value="Chromosome 20"/>
</dbReference>
<dbReference type="InterPro" id="IPR036568">
    <property type="entry name" value="GGCT-like_sf"/>
</dbReference>
<evidence type="ECO:0000256" key="3">
    <source>
        <dbReference type="ARBA" id="ARBA00022679"/>
    </source>
</evidence>
<evidence type="ECO:0000259" key="6">
    <source>
        <dbReference type="Pfam" id="PF06094"/>
    </source>
</evidence>
<evidence type="ECO:0000256" key="4">
    <source>
        <dbReference type="ARBA" id="ARBA00023315"/>
    </source>
</evidence>
<organism evidence="7 8">
    <name type="scientific">Trapa incisa</name>
    <dbReference type="NCBI Taxonomy" id="236973"/>
    <lineage>
        <taxon>Eukaryota</taxon>
        <taxon>Viridiplantae</taxon>
        <taxon>Streptophyta</taxon>
        <taxon>Embryophyta</taxon>
        <taxon>Tracheophyta</taxon>
        <taxon>Spermatophyta</taxon>
        <taxon>Magnoliopsida</taxon>
        <taxon>eudicotyledons</taxon>
        <taxon>Gunneridae</taxon>
        <taxon>Pentapetalae</taxon>
        <taxon>rosids</taxon>
        <taxon>malvids</taxon>
        <taxon>Myrtales</taxon>
        <taxon>Lythraceae</taxon>
        <taxon>Trapa</taxon>
    </lineage>
</organism>
<dbReference type="CDD" id="cd06661">
    <property type="entry name" value="GGCT_like"/>
    <property type="match status" value="1"/>
</dbReference>
<dbReference type="InterPro" id="IPR009288">
    <property type="entry name" value="AIG2-like_dom"/>
</dbReference>
<gene>
    <name evidence="7" type="ORF">SAY87_026022</name>
</gene>
<dbReference type="Pfam" id="PF06094">
    <property type="entry name" value="GGACT"/>
    <property type="match status" value="1"/>
</dbReference>
<protein>
    <recommendedName>
        <fullName evidence="5">Putative gamma-glutamylcyclotransferase</fullName>
    </recommendedName>
</protein>
<dbReference type="InterPro" id="IPR013024">
    <property type="entry name" value="GGCT-like"/>
</dbReference>
<dbReference type="AlphaFoldDB" id="A0AAN7GT32"/>
<keyword evidence="3" id="KW-0808">Transferase</keyword>
<evidence type="ECO:0000256" key="1">
    <source>
        <dbReference type="ARBA" id="ARBA00002782"/>
    </source>
</evidence>